<dbReference type="Proteomes" id="UP000095282">
    <property type="component" value="Unplaced"/>
</dbReference>
<proteinExistence type="predicted"/>
<dbReference type="PANTHER" id="PTHR21483:SF18">
    <property type="entry name" value="RNA POLYMERASE II-ASSOCIATED PROTEIN 1"/>
    <property type="match status" value="1"/>
</dbReference>
<sequence length="712" mass="82054">MSVRVETLIEGGDFDYDIDNIQELDHFDIGEEEDPEEVTAGEAGVWANPLERVPLSRQKPRRVPKRSGRKRKGEVIRIPKRQPPREAKRIKSYQQFDTFEDDEGEEDQEDVEEEDSDPEIMDEHGEPSTSKTFRVFVRKDGTGMHYDWPIYSDTAISLKDVVSIISSEASGIEKICSDGTIPQEFTNTGTFICQMGDTVGRRKEEICNDGLGTWQSAQMFVRKYIVGGERQRPQMTQKNDHNLKIVCEQFIHPGTDSRGDFLRKIYTGFDKDEHMMSYVVISYEWMGQPHPLTVYEEDDSSSSPTSHGDKIQALQDQMTWKKCSNPDDQVPILARHACDFTTMSEVLKRPTAAETDDDLLEQQEAWSSSKKPSVSIHKMSKRPKTVIQETPKHLESGEANLRFELDLEGHAPSSGILYPIRERPLSTVELDIEEFRRFSKDDGFPEPLDLSAYFKKGRSQVVSGRSFFAQEFDRVQGNLEMNLDEEEELEEPEKGAEPDFHVENEKLLKSMDPEKIREMQTEIQERFDPKIMEFLKNRSKNPQKPPENPPKISKFKAARLRKGAEPNGKGAELTEKGAELPPPVEKEVEEMMNELEVLEEWKDREDEEKYNRLATDAIQMDLTAKFGRNLAQRQQKNAVKLFDNCKMRPEGTLKKAPGRFERLYETPKLSKRLRSVLNRSRILPEVFIQDDQELQKIAPRTIKIIRISPEFL</sequence>
<dbReference type="InterPro" id="IPR039913">
    <property type="entry name" value="RPAP1/Rba50"/>
</dbReference>
<evidence type="ECO:0000259" key="2">
    <source>
        <dbReference type="Pfam" id="PF08621"/>
    </source>
</evidence>
<dbReference type="GO" id="GO:0006366">
    <property type="term" value="P:transcription by RNA polymerase II"/>
    <property type="evidence" value="ECO:0007669"/>
    <property type="project" value="InterPro"/>
</dbReference>
<evidence type="ECO:0000256" key="1">
    <source>
        <dbReference type="SAM" id="MobiDB-lite"/>
    </source>
</evidence>
<feature type="domain" description="RPAP1 N-terminal" evidence="2">
    <location>
        <begin position="500"/>
        <end position="541"/>
    </location>
</feature>
<feature type="compositionally biased region" description="Basic residues" evidence="1">
    <location>
        <begin position="58"/>
        <end position="72"/>
    </location>
</feature>
<dbReference type="Pfam" id="PF08621">
    <property type="entry name" value="RPAP1_N"/>
    <property type="match status" value="1"/>
</dbReference>
<feature type="region of interest" description="Disordered" evidence="1">
    <location>
        <begin position="31"/>
        <end position="130"/>
    </location>
</feature>
<dbReference type="PANTHER" id="PTHR21483">
    <property type="entry name" value="RNA POLYMERASE II-ASSOCIATED PROTEIN 1"/>
    <property type="match status" value="1"/>
</dbReference>
<reference evidence="4" key="1">
    <citation type="submission" date="2016-11" db="UniProtKB">
        <authorList>
            <consortium name="WormBaseParasite"/>
        </authorList>
    </citation>
    <scope>IDENTIFICATION</scope>
</reference>
<feature type="compositionally biased region" description="Acidic residues" evidence="1">
    <location>
        <begin position="98"/>
        <end position="120"/>
    </location>
</feature>
<dbReference type="AlphaFoldDB" id="A0A1I7UZ11"/>
<organism evidence="3 4">
    <name type="scientific">Caenorhabditis tropicalis</name>
    <dbReference type="NCBI Taxonomy" id="1561998"/>
    <lineage>
        <taxon>Eukaryota</taxon>
        <taxon>Metazoa</taxon>
        <taxon>Ecdysozoa</taxon>
        <taxon>Nematoda</taxon>
        <taxon>Chromadorea</taxon>
        <taxon>Rhabditida</taxon>
        <taxon>Rhabditina</taxon>
        <taxon>Rhabditomorpha</taxon>
        <taxon>Rhabditoidea</taxon>
        <taxon>Rhabditidae</taxon>
        <taxon>Peloderinae</taxon>
        <taxon>Caenorhabditis</taxon>
    </lineage>
</organism>
<dbReference type="STRING" id="1561998.A0A1I7UZ11"/>
<keyword evidence="3" id="KW-1185">Reference proteome</keyword>
<evidence type="ECO:0000313" key="3">
    <source>
        <dbReference type="Proteomes" id="UP000095282"/>
    </source>
</evidence>
<protein>
    <submittedName>
        <fullName evidence="4">RPAP1_N domain-containing protein</fullName>
    </submittedName>
</protein>
<dbReference type="WBParaSite" id="Csp11.Scaffold630.g20763.t2">
    <property type="protein sequence ID" value="Csp11.Scaffold630.g20763.t2"/>
    <property type="gene ID" value="Csp11.Scaffold630.g20763"/>
</dbReference>
<dbReference type="InterPro" id="IPR013930">
    <property type="entry name" value="RPAP1_N"/>
</dbReference>
<feature type="compositionally biased region" description="Basic and acidic residues" evidence="1">
    <location>
        <begin position="73"/>
        <end position="89"/>
    </location>
</feature>
<name>A0A1I7UZ11_9PELO</name>
<accession>A0A1I7UZ11</accession>
<evidence type="ECO:0000313" key="4">
    <source>
        <dbReference type="WBParaSite" id="Csp11.Scaffold630.g20763.t2"/>
    </source>
</evidence>
<feature type="region of interest" description="Disordered" evidence="1">
    <location>
        <begin position="361"/>
        <end position="384"/>
    </location>
</feature>